<dbReference type="NCBIfam" id="TIGR01486">
    <property type="entry name" value="HAD-SF-IIB-MPGP"/>
    <property type="match status" value="1"/>
</dbReference>
<dbReference type="AlphaFoldDB" id="A0A239A5Z3"/>
<dbReference type="SFLD" id="SFLDG01140">
    <property type="entry name" value="C2.B:_Phosphomannomutase_and_P"/>
    <property type="match status" value="1"/>
</dbReference>
<evidence type="ECO:0000256" key="1">
    <source>
        <dbReference type="ARBA" id="ARBA00022723"/>
    </source>
</evidence>
<keyword evidence="2" id="KW-0378">Hydrolase</keyword>
<accession>A0A239A5Z3</accession>
<dbReference type="InterPro" id="IPR036412">
    <property type="entry name" value="HAD-like_sf"/>
</dbReference>
<dbReference type="EMBL" id="FZOB01000015">
    <property type="protein sequence ID" value="SNR90852.1"/>
    <property type="molecule type" value="Genomic_DNA"/>
</dbReference>
<dbReference type="GO" id="GO:0050531">
    <property type="term" value="F:mannosyl-3-phosphoglycerate phosphatase activity"/>
    <property type="evidence" value="ECO:0007669"/>
    <property type="project" value="InterPro"/>
</dbReference>
<dbReference type="InterPro" id="IPR006381">
    <property type="entry name" value="HAD-SF-IIB-MPGP"/>
</dbReference>
<dbReference type="Proteomes" id="UP000198405">
    <property type="component" value="Unassembled WGS sequence"/>
</dbReference>
<dbReference type="Gene3D" id="3.40.50.1000">
    <property type="entry name" value="HAD superfamily/HAD-like"/>
    <property type="match status" value="1"/>
</dbReference>
<evidence type="ECO:0000313" key="4">
    <source>
        <dbReference type="EMBL" id="SNR90852.1"/>
    </source>
</evidence>
<proteinExistence type="predicted"/>
<dbReference type="Gene3D" id="3.30.980.20">
    <property type="entry name" value="Putative mannosyl-3-phosphoglycerate phosphatase, domain 2"/>
    <property type="match status" value="1"/>
</dbReference>
<dbReference type="NCBIfam" id="TIGR01484">
    <property type="entry name" value="HAD-SF-IIB"/>
    <property type="match status" value="1"/>
</dbReference>
<dbReference type="GO" id="GO:0005829">
    <property type="term" value="C:cytosol"/>
    <property type="evidence" value="ECO:0007669"/>
    <property type="project" value="TreeGrafter"/>
</dbReference>
<dbReference type="PANTHER" id="PTHR10000">
    <property type="entry name" value="PHOSPHOSERINE PHOSPHATASE"/>
    <property type="match status" value="1"/>
</dbReference>
<evidence type="ECO:0000256" key="3">
    <source>
        <dbReference type="ARBA" id="ARBA00022842"/>
    </source>
</evidence>
<keyword evidence="5" id="KW-1185">Reference proteome</keyword>
<dbReference type="GO" id="GO:0051479">
    <property type="term" value="P:mannosylglycerate biosynthetic process"/>
    <property type="evidence" value="ECO:0007669"/>
    <property type="project" value="InterPro"/>
</dbReference>
<dbReference type="OrthoDB" id="193379at2"/>
<organism evidence="4 5">
    <name type="scientific">Desulfurobacterium atlanticum</name>
    <dbReference type="NCBI Taxonomy" id="240169"/>
    <lineage>
        <taxon>Bacteria</taxon>
        <taxon>Pseudomonadati</taxon>
        <taxon>Aquificota</taxon>
        <taxon>Aquificia</taxon>
        <taxon>Desulfurobacteriales</taxon>
        <taxon>Desulfurobacteriaceae</taxon>
        <taxon>Desulfurobacterium</taxon>
    </lineage>
</organism>
<gene>
    <name evidence="4" type="ORF">SAMN06265340_11539</name>
</gene>
<name>A0A239A5Z3_9BACT</name>
<evidence type="ECO:0000313" key="5">
    <source>
        <dbReference type="Proteomes" id="UP000198405"/>
    </source>
</evidence>
<reference evidence="5" key="1">
    <citation type="submission" date="2017-06" db="EMBL/GenBank/DDBJ databases">
        <authorList>
            <person name="Varghese N."/>
            <person name="Submissions S."/>
        </authorList>
    </citation>
    <scope>NUCLEOTIDE SEQUENCE [LARGE SCALE GENOMIC DNA]</scope>
    <source>
        <strain evidence="5">DSM 15668</strain>
    </source>
</reference>
<evidence type="ECO:0000256" key="2">
    <source>
        <dbReference type="ARBA" id="ARBA00022801"/>
    </source>
</evidence>
<dbReference type="SFLD" id="SFLDG01142">
    <property type="entry name" value="C2.B.2:_Mannosyl-3-phosphoglyc"/>
    <property type="match status" value="1"/>
</dbReference>
<dbReference type="SFLD" id="SFLDS00003">
    <property type="entry name" value="Haloacid_Dehalogenase"/>
    <property type="match status" value="1"/>
</dbReference>
<sequence length="270" mass="30895">MNYDRIKKNETESKGEFMIAVFTDLDGTLLDNKTYSFDKAKTSIELLKSKNVSLIVVTTKTADEIEDFKRQEIGEFFIVETGCEIIAPDECFKLGKGYRHAREVLIKIKEKFPVKGFGDMSEKEISEITGLSLENSKKAKKRKYTEPFIPLGEFDLQEAEQIAERYGYRIYRGGRFYHIVDKECDKGKAVKFLIDKLKRKYGSILTIGLGDSKVDEPFLKIMDIPVLIPKKIGIYEKLDVENVRLSPYPAPLGWDYSIKEILNELEAGSS</sequence>
<protein>
    <submittedName>
        <fullName evidence="4">Glucosyl-3-phosphoglycerate phosphatase</fullName>
    </submittedName>
</protein>
<dbReference type="SUPFAM" id="SSF56784">
    <property type="entry name" value="HAD-like"/>
    <property type="match status" value="1"/>
</dbReference>
<dbReference type="InterPro" id="IPR006379">
    <property type="entry name" value="HAD-SF_hydro_IIB"/>
</dbReference>
<dbReference type="PANTHER" id="PTHR10000:SF8">
    <property type="entry name" value="HAD SUPERFAMILY HYDROLASE-LIKE, TYPE 3"/>
    <property type="match status" value="1"/>
</dbReference>
<dbReference type="GO" id="GO:0000287">
    <property type="term" value="F:magnesium ion binding"/>
    <property type="evidence" value="ECO:0007669"/>
    <property type="project" value="TreeGrafter"/>
</dbReference>
<dbReference type="Pfam" id="PF08282">
    <property type="entry name" value="Hydrolase_3"/>
    <property type="match status" value="1"/>
</dbReference>
<keyword evidence="1" id="KW-0479">Metal-binding</keyword>
<keyword evidence="3" id="KW-0460">Magnesium</keyword>
<dbReference type="InterPro" id="IPR023214">
    <property type="entry name" value="HAD_sf"/>
</dbReference>